<feature type="binding site" evidence="7">
    <location>
        <position position="243"/>
    </location>
    <ligand>
        <name>Mn(2+)</name>
        <dbReference type="ChEBI" id="CHEBI:29035"/>
        <label>1</label>
    </ligand>
</feature>
<feature type="binding site" evidence="5 7">
    <location>
        <position position="154"/>
    </location>
    <ligand>
        <name>Mn(2+)</name>
        <dbReference type="ChEBI" id="CHEBI:29035"/>
        <label>1</label>
    </ligand>
</feature>
<keyword evidence="1 5" id="KW-0479">Metal-binding</keyword>
<dbReference type="InterPro" id="IPR020855">
    <property type="entry name" value="Ureohydrolase_Mn_BS"/>
</dbReference>
<feature type="binding site" evidence="7">
    <location>
        <position position="156"/>
    </location>
    <ligand>
        <name>Mn(2+)</name>
        <dbReference type="ChEBI" id="CHEBI:29035"/>
        <label>1</label>
    </ligand>
</feature>
<dbReference type="GO" id="GO:0019557">
    <property type="term" value="P:L-histidine catabolic process to glutamate and formate"/>
    <property type="evidence" value="ECO:0007669"/>
    <property type="project" value="UniProtKB-UniPathway"/>
</dbReference>
<evidence type="ECO:0000256" key="9">
    <source>
        <dbReference type="RuleBase" id="RU003684"/>
    </source>
</evidence>
<feature type="binding site" evidence="5 7">
    <location>
        <position position="241"/>
    </location>
    <ligand>
        <name>Mn(2+)</name>
        <dbReference type="ChEBI" id="CHEBI:29035"/>
        <label>1</label>
    </ligand>
</feature>
<dbReference type="Pfam" id="PF00491">
    <property type="entry name" value="Arginase"/>
    <property type="match status" value="1"/>
</dbReference>
<dbReference type="GO" id="GO:0030145">
    <property type="term" value="F:manganese ion binding"/>
    <property type="evidence" value="ECO:0007669"/>
    <property type="project" value="UniProtKB-UniRule"/>
</dbReference>
<dbReference type="PIRSF" id="PIRSF036979">
    <property type="entry name" value="Arginase"/>
    <property type="match status" value="1"/>
</dbReference>
<dbReference type="AlphaFoldDB" id="A0A0D8HP04"/>
<dbReference type="CDD" id="cd09988">
    <property type="entry name" value="Formimidoylglutamase"/>
    <property type="match status" value="1"/>
</dbReference>
<dbReference type="PROSITE" id="PS01053">
    <property type="entry name" value="ARGINASE_1"/>
    <property type="match status" value="1"/>
</dbReference>
<keyword evidence="4 5" id="KW-0464">Manganese</keyword>
<dbReference type="InterPro" id="IPR005923">
    <property type="entry name" value="HutG"/>
</dbReference>
<feature type="binding site" evidence="5 7">
    <location>
        <position position="158"/>
    </location>
    <ligand>
        <name>Mn(2+)</name>
        <dbReference type="ChEBI" id="CHEBI:29035"/>
        <label>1</label>
    </ligand>
</feature>
<feature type="binding site" evidence="5">
    <location>
        <position position="243"/>
    </location>
    <ligand>
        <name>Mn(2+)</name>
        <dbReference type="ChEBI" id="CHEBI:29035"/>
        <label>2</label>
    </ligand>
</feature>
<comment type="function">
    <text evidence="5">Catalyzes the conversion of N-formimidoyl-L-glutamate to L-glutamate and formamide.</text>
</comment>
<dbReference type="GO" id="GO:0050415">
    <property type="term" value="F:formimidoylglutamase activity"/>
    <property type="evidence" value="ECO:0007669"/>
    <property type="project" value="UniProtKB-UniRule"/>
</dbReference>
<feature type="binding site" evidence="5">
    <location>
        <position position="156"/>
    </location>
    <ligand>
        <name>Mn(2+)</name>
        <dbReference type="ChEBI" id="CHEBI:29035"/>
        <label>2</label>
    </ligand>
</feature>
<sequence length="314" mass="34387">MFSIASNPPLSGRDDLIESPIALRAHQVITACSIKEMKPSSVALVGFACDKGVEANHGRIGARNGPFAIREQLGNLAWHSNRSCYYLGDVITKDESLEELQIQLADKVCELLGHDIIPIVLGGGHEVARGSHLGVIKANQSDTTLTNLAIVNFDAHFDLRKSKVASSGTPFSQIEQDRRGQNLDFSYFVLGVSEPSNTQALFERAAELNCSYILDFDFDSITNHQFIEMVEPFDAIHLSIDLDVLQASVMPAVSAPASYGVTLFSLERLIRALLATKKVRLVELAELNPTYDIDNHGAKIASRLIHTIVHNLPN</sequence>
<dbReference type="OrthoDB" id="9789727at2"/>
<dbReference type="GO" id="GO:0008783">
    <property type="term" value="F:agmatinase activity"/>
    <property type="evidence" value="ECO:0007669"/>
    <property type="project" value="TreeGrafter"/>
</dbReference>
<evidence type="ECO:0000256" key="6">
    <source>
        <dbReference type="NCBIfam" id="TIGR01227"/>
    </source>
</evidence>
<comment type="caution">
    <text evidence="10">The sequence shown here is derived from an EMBL/GenBank/DDBJ whole genome shotgun (WGS) entry which is preliminary data.</text>
</comment>
<accession>A0A0D8HP04</accession>
<dbReference type="PANTHER" id="PTHR11358:SF35">
    <property type="entry name" value="FORMIMIDOYLGLUTAMASE"/>
    <property type="match status" value="1"/>
</dbReference>
<evidence type="ECO:0000313" key="10">
    <source>
        <dbReference type="EMBL" id="KJF18836.1"/>
    </source>
</evidence>
<dbReference type="NCBIfam" id="TIGR01227">
    <property type="entry name" value="hutG"/>
    <property type="match status" value="1"/>
</dbReference>
<comment type="similarity">
    <text evidence="5 8 9">Belongs to the arginase family.</text>
</comment>
<gene>
    <name evidence="5 10" type="primary">hutG</name>
    <name evidence="10" type="ORF">AXFE_02410</name>
</gene>
<evidence type="ECO:0000256" key="2">
    <source>
        <dbReference type="ARBA" id="ARBA00022801"/>
    </source>
</evidence>
<dbReference type="GO" id="GO:0033389">
    <property type="term" value="P:putrescine biosynthetic process from arginine, via agmatine"/>
    <property type="evidence" value="ECO:0007669"/>
    <property type="project" value="TreeGrafter"/>
</dbReference>
<evidence type="ECO:0000256" key="4">
    <source>
        <dbReference type="ARBA" id="ARBA00023211"/>
    </source>
</evidence>
<dbReference type="PANTHER" id="PTHR11358">
    <property type="entry name" value="ARGINASE/AGMATINASE"/>
    <property type="match status" value="1"/>
</dbReference>
<evidence type="ECO:0000256" key="1">
    <source>
        <dbReference type="ARBA" id="ARBA00022723"/>
    </source>
</evidence>
<dbReference type="PRINTS" id="PR00116">
    <property type="entry name" value="ARGINASE"/>
</dbReference>
<name>A0A0D8HP04_9ACTN</name>
<dbReference type="InterPro" id="IPR006035">
    <property type="entry name" value="Ureohydrolase"/>
</dbReference>
<feature type="binding site" evidence="5">
    <location>
        <position position="154"/>
    </location>
    <ligand>
        <name>Mn(2+)</name>
        <dbReference type="ChEBI" id="CHEBI:29035"/>
        <label>2</label>
    </ligand>
</feature>
<dbReference type="PATRIC" id="fig|1280514.3.peg.338"/>
<feature type="binding site" evidence="5 7">
    <location>
        <position position="125"/>
    </location>
    <ligand>
        <name>Mn(2+)</name>
        <dbReference type="ChEBI" id="CHEBI:29035"/>
        <label>1</label>
    </ligand>
</feature>
<comment type="pathway">
    <text evidence="5">Amino-acid degradation; L-histidine degradation into L-glutamate; L-glutamate from N-formimidoyl-L-glutamate (hydrolase route): step 1/1.</text>
</comment>
<comment type="catalytic activity">
    <reaction evidence="5">
        <text>N-formimidoyl-L-glutamate + H2O = formamide + L-glutamate</text>
        <dbReference type="Rhea" id="RHEA:22492"/>
        <dbReference type="ChEBI" id="CHEBI:15377"/>
        <dbReference type="ChEBI" id="CHEBI:16397"/>
        <dbReference type="ChEBI" id="CHEBI:29985"/>
        <dbReference type="ChEBI" id="CHEBI:58928"/>
        <dbReference type="EC" id="3.5.3.8"/>
    </reaction>
</comment>
<keyword evidence="3 5" id="KW-0369">Histidine metabolism</keyword>
<dbReference type="RefSeq" id="WP_052604070.1">
    <property type="nucleotide sequence ID" value="NZ_JXYS01000004.1"/>
</dbReference>
<dbReference type="HAMAP" id="MF_00737">
    <property type="entry name" value="Formimidoylglutam"/>
    <property type="match status" value="1"/>
</dbReference>
<evidence type="ECO:0000256" key="3">
    <source>
        <dbReference type="ARBA" id="ARBA00022808"/>
    </source>
</evidence>
<evidence type="ECO:0000256" key="7">
    <source>
        <dbReference type="PIRSR" id="PIRSR036979-1"/>
    </source>
</evidence>
<dbReference type="GO" id="GO:0019556">
    <property type="term" value="P:L-histidine catabolic process to glutamate and formamide"/>
    <property type="evidence" value="ECO:0007669"/>
    <property type="project" value="UniProtKB-UniRule"/>
</dbReference>
<keyword evidence="11" id="KW-1185">Reference proteome</keyword>
<dbReference type="Gene3D" id="3.40.800.10">
    <property type="entry name" value="Ureohydrolase domain"/>
    <property type="match status" value="1"/>
</dbReference>
<dbReference type="SUPFAM" id="SSF52768">
    <property type="entry name" value="Arginase/deacetylase"/>
    <property type="match status" value="1"/>
</dbReference>
<feature type="binding site" evidence="5">
    <location>
        <position position="241"/>
    </location>
    <ligand>
        <name>Mn(2+)</name>
        <dbReference type="ChEBI" id="CHEBI:29035"/>
        <label>2</label>
    </ligand>
</feature>
<comment type="cofactor">
    <cofactor evidence="5 7">
        <name>Mn(2+)</name>
        <dbReference type="ChEBI" id="CHEBI:29035"/>
    </cofactor>
    <text evidence="5 7">Binds 2 manganese ions per subunit.</text>
</comment>
<evidence type="ECO:0000256" key="5">
    <source>
        <dbReference type="HAMAP-Rule" id="MF_00737"/>
    </source>
</evidence>
<dbReference type="PROSITE" id="PS51409">
    <property type="entry name" value="ARGINASE_2"/>
    <property type="match status" value="1"/>
</dbReference>
<evidence type="ECO:0000313" key="11">
    <source>
        <dbReference type="Proteomes" id="UP000032360"/>
    </source>
</evidence>
<dbReference type="Proteomes" id="UP000032360">
    <property type="component" value="Unassembled WGS sequence"/>
</dbReference>
<organism evidence="10 11">
    <name type="scientific">Acidithrix ferrooxidans</name>
    <dbReference type="NCBI Taxonomy" id="1280514"/>
    <lineage>
        <taxon>Bacteria</taxon>
        <taxon>Bacillati</taxon>
        <taxon>Actinomycetota</taxon>
        <taxon>Acidimicrobiia</taxon>
        <taxon>Acidimicrobiales</taxon>
        <taxon>Acidimicrobiaceae</taxon>
        <taxon>Acidithrix</taxon>
    </lineage>
</organism>
<dbReference type="EMBL" id="JXYS01000004">
    <property type="protein sequence ID" value="KJF18836.1"/>
    <property type="molecule type" value="Genomic_DNA"/>
</dbReference>
<keyword evidence="2 5" id="KW-0378">Hydrolase</keyword>
<proteinExistence type="inferred from homology"/>
<dbReference type="STRING" id="1280514.AXFE_02410"/>
<reference evidence="10 11" key="1">
    <citation type="submission" date="2015-01" db="EMBL/GenBank/DDBJ databases">
        <title>Draft genome of the acidophilic iron oxidizer Acidithrix ferrooxidans strain Py-F3.</title>
        <authorList>
            <person name="Poehlein A."/>
            <person name="Eisen S."/>
            <person name="Schloemann M."/>
            <person name="Johnson B.D."/>
            <person name="Daniel R."/>
            <person name="Muehling M."/>
        </authorList>
    </citation>
    <scope>NUCLEOTIDE SEQUENCE [LARGE SCALE GENOMIC DNA]</scope>
    <source>
        <strain evidence="10 11">Py-F3</strain>
    </source>
</reference>
<dbReference type="InterPro" id="IPR023696">
    <property type="entry name" value="Ureohydrolase_dom_sf"/>
</dbReference>
<evidence type="ECO:0000256" key="8">
    <source>
        <dbReference type="PROSITE-ProRule" id="PRU00742"/>
    </source>
</evidence>
<protein>
    <recommendedName>
        <fullName evidence="5 6">Formimidoylglutamase</fullName>
        <ecNumber evidence="5 6">3.5.3.8</ecNumber>
    </recommendedName>
    <alternativeName>
        <fullName evidence="5">Formiminoglutamase</fullName>
    </alternativeName>
    <alternativeName>
        <fullName evidence="5">Formiminoglutamate hydrolase</fullName>
    </alternativeName>
</protein>
<dbReference type="UniPathway" id="UPA00379">
    <property type="reaction ID" value="UER00552"/>
</dbReference>
<dbReference type="EC" id="3.5.3.8" evidence="5 6"/>